<dbReference type="NCBIfam" id="TIGR01590">
    <property type="entry name" value="yir-bir-cir_Pla"/>
    <property type="match status" value="1"/>
</dbReference>
<proteinExistence type="predicted"/>
<organism evidence="1 2">
    <name type="scientific">Plasmodium yoelii yoelii</name>
    <dbReference type="NCBI Taxonomy" id="73239"/>
    <lineage>
        <taxon>Eukaryota</taxon>
        <taxon>Sar</taxon>
        <taxon>Alveolata</taxon>
        <taxon>Apicomplexa</taxon>
        <taxon>Aconoidasida</taxon>
        <taxon>Haemosporida</taxon>
        <taxon>Plasmodiidae</taxon>
        <taxon>Plasmodium</taxon>
        <taxon>Plasmodium (Vinckeia)</taxon>
    </lineage>
</organism>
<dbReference type="AlphaFoldDB" id="Q7RC38"/>
<dbReference type="InParanoid" id="Q7RC38"/>
<name>Q7RC38_PLAYO</name>
<sequence length="162" mass="18860">MIWLSCKLNQKTHVGITTLKDFYTKYIKNNTDSTNCKKDGMNCSSTLKNKTGYKNFKEFIEENECLMNIGINDMSNLYSAFKSLCNINAKEFVKKCELSKDSNITKDSPYYQLLSTLSNDYNNFKNYCKDNKVNCNDIPSISPIKTKKMVYKVLKIHHQVRR</sequence>
<dbReference type="EMBL" id="AABL01001955">
    <property type="protein sequence ID" value="EAA18073.1"/>
    <property type="molecule type" value="Genomic_DNA"/>
</dbReference>
<dbReference type="InterPro" id="IPR006477">
    <property type="entry name" value="Yir_bir_cir"/>
</dbReference>
<accession>Q7RC38</accession>
<reference evidence="1 2" key="1">
    <citation type="journal article" date="2002" name="Nature">
        <title>Genome sequence and comparative analysis of the model rodent malaria parasite Plasmodium yoelii yoelii.</title>
        <authorList>
            <person name="Carlton J.M."/>
            <person name="Angiuoli S.V."/>
            <person name="Suh B.B."/>
            <person name="Kooij T.W."/>
            <person name="Pertea M."/>
            <person name="Silva J.C."/>
            <person name="Ermolaeva M.D."/>
            <person name="Allen J.E."/>
            <person name="Selengut J.D."/>
            <person name="Koo H.L."/>
            <person name="Peterson J.D."/>
            <person name="Pop M."/>
            <person name="Kosack D.S."/>
            <person name="Shumway M.F."/>
            <person name="Bidwell S.L."/>
            <person name="Shallom S.J."/>
            <person name="van Aken S.E."/>
            <person name="Riedmuller S.B."/>
            <person name="Feldblyum T.V."/>
            <person name="Cho J.K."/>
            <person name="Quackenbush J."/>
            <person name="Sedegah M."/>
            <person name="Shoaibi A."/>
            <person name="Cummings L.M."/>
            <person name="Florens L."/>
            <person name="Yates J.R."/>
            <person name="Raine J.D."/>
            <person name="Sinden R.E."/>
            <person name="Harris M.A."/>
            <person name="Cunningham D.A."/>
            <person name="Preiser P.R."/>
            <person name="Bergman L.W."/>
            <person name="Vaidya A.B."/>
            <person name="van Lin L.H."/>
            <person name="Janse C.J."/>
            <person name="Waters A.P."/>
            <person name="Smith H.O."/>
            <person name="White O.R."/>
            <person name="Salzberg S.L."/>
            <person name="Venter J.C."/>
            <person name="Fraser C.M."/>
            <person name="Hoffman S.L."/>
            <person name="Gardner M.J."/>
            <person name="Carucci D.J."/>
        </authorList>
    </citation>
    <scope>NUCLEOTIDE SEQUENCE [LARGE SCALE GENOMIC DNA]</scope>
    <source>
        <strain evidence="1 2">17XNL</strain>
    </source>
</reference>
<dbReference type="Pfam" id="PF06022">
    <property type="entry name" value="Cir_Bir_Yir"/>
    <property type="match status" value="1"/>
</dbReference>
<comment type="caution">
    <text evidence="1">The sequence shown here is derived from an EMBL/GenBank/DDBJ whole genome shotgun (WGS) entry which is preliminary data.</text>
</comment>
<evidence type="ECO:0000313" key="1">
    <source>
        <dbReference type="EMBL" id="EAA18073.1"/>
    </source>
</evidence>
<gene>
    <name evidence="1" type="ORF">PY05946</name>
</gene>
<protein>
    <submittedName>
        <fullName evidence="1">Yir1 protein</fullName>
    </submittedName>
</protein>
<dbReference type="PaxDb" id="73239-Q7RC38"/>
<evidence type="ECO:0000313" key="2">
    <source>
        <dbReference type="Proteomes" id="UP000008553"/>
    </source>
</evidence>
<keyword evidence="2" id="KW-1185">Reference proteome</keyword>
<dbReference type="Proteomes" id="UP000008553">
    <property type="component" value="Unassembled WGS sequence"/>
</dbReference>